<proteinExistence type="predicted"/>
<evidence type="ECO:0000313" key="2">
    <source>
        <dbReference type="EMBL" id="PRQ56551.1"/>
    </source>
</evidence>
<gene>
    <name evidence="2" type="ORF">RchiOBHm_Chr1g0337621</name>
</gene>
<sequence length="94" mass="10537">MSFPSFLSLLLLSYSLSQISYSSWLRCTSSSPIGLHFTDRSLVHRSSFVGVAWIICLRVCMRVCTIFSYLDLGYGDLSMDSMLLFLQGIILVGL</sequence>
<dbReference type="EMBL" id="PDCK01000039">
    <property type="protein sequence ID" value="PRQ56551.1"/>
    <property type="molecule type" value="Genomic_DNA"/>
</dbReference>
<dbReference type="Proteomes" id="UP000238479">
    <property type="component" value="Chromosome 1"/>
</dbReference>
<feature type="signal peptide" evidence="1">
    <location>
        <begin position="1"/>
        <end position="17"/>
    </location>
</feature>
<accession>A0A2P6SCZ8</accession>
<name>A0A2P6SCZ8_ROSCH</name>
<reference evidence="2 3" key="1">
    <citation type="journal article" date="2018" name="Nat. Genet.">
        <title>The Rosa genome provides new insights in the design of modern roses.</title>
        <authorList>
            <person name="Bendahmane M."/>
        </authorList>
    </citation>
    <scope>NUCLEOTIDE SEQUENCE [LARGE SCALE GENOMIC DNA]</scope>
    <source>
        <strain evidence="3">cv. Old Blush</strain>
    </source>
</reference>
<keyword evidence="1" id="KW-0732">Signal</keyword>
<feature type="chain" id="PRO_5015181433" description="Secreted protein" evidence="1">
    <location>
        <begin position="18"/>
        <end position="94"/>
    </location>
</feature>
<dbReference type="AlphaFoldDB" id="A0A2P6SCZ8"/>
<evidence type="ECO:0000313" key="3">
    <source>
        <dbReference type="Proteomes" id="UP000238479"/>
    </source>
</evidence>
<keyword evidence="3" id="KW-1185">Reference proteome</keyword>
<dbReference type="Gramene" id="PRQ56551">
    <property type="protein sequence ID" value="PRQ56551"/>
    <property type="gene ID" value="RchiOBHm_Chr1g0337621"/>
</dbReference>
<comment type="caution">
    <text evidence="2">The sequence shown here is derived from an EMBL/GenBank/DDBJ whole genome shotgun (WGS) entry which is preliminary data.</text>
</comment>
<evidence type="ECO:0008006" key="4">
    <source>
        <dbReference type="Google" id="ProtNLM"/>
    </source>
</evidence>
<organism evidence="2 3">
    <name type="scientific">Rosa chinensis</name>
    <name type="common">China rose</name>
    <dbReference type="NCBI Taxonomy" id="74649"/>
    <lineage>
        <taxon>Eukaryota</taxon>
        <taxon>Viridiplantae</taxon>
        <taxon>Streptophyta</taxon>
        <taxon>Embryophyta</taxon>
        <taxon>Tracheophyta</taxon>
        <taxon>Spermatophyta</taxon>
        <taxon>Magnoliopsida</taxon>
        <taxon>eudicotyledons</taxon>
        <taxon>Gunneridae</taxon>
        <taxon>Pentapetalae</taxon>
        <taxon>rosids</taxon>
        <taxon>fabids</taxon>
        <taxon>Rosales</taxon>
        <taxon>Rosaceae</taxon>
        <taxon>Rosoideae</taxon>
        <taxon>Rosoideae incertae sedis</taxon>
        <taxon>Rosa</taxon>
    </lineage>
</organism>
<protein>
    <recommendedName>
        <fullName evidence="4">Secreted protein</fullName>
    </recommendedName>
</protein>
<evidence type="ECO:0000256" key="1">
    <source>
        <dbReference type="SAM" id="SignalP"/>
    </source>
</evidence>